<protein>
    <submittedName>
        <fullName evidence="2">MaoC family dehydratase</fullName>
    </submittedName>
</protein>
<feature type="domain" description="MaoC-like" evidence="1">
    <location>
        <begin position="19"/>
        <end position="114"/>
    </location>
</feature>
<reference evidence="3" key="1">
    <citation type="journal article" date="2019" name="Int. J. Syst. Evol. Microbiol.">
        <title>The Global Catalogue of Microorganisms (GCM) 10K type strain sequencing project: providing services to taxonomists for standard genome sequencing and annotation.</title>
        <authorList>
            <consortium name="The Broad Institute Genomics Platform"/>
            <consortium name="The Broad Institute Genome Sequencing Center for Infectious Disease"/>
            <person name="Wu L."/>
            <person name="Ma J."/>
        </authorList>
    </citation>
    <scope>NUCLEOTIDE SEQUENCE [LARGE SCALE GENOMIC DNA]</scope>
    <source>
        <strain evidence="3">CGMCC 1.15304</strain>
    </source>
</reference>
<organism evidence="2 3">
    <name type="scientific">Kordiimonas lipolytica</name>
    <dbReference type="NCBI Taxonomy" id="1662421"/>
    <lineage>
        <taxon>Bacteria</taxon>
        <taxon>Pseudomonadati</taxon>
        <taxon>Pseudomonadota</taxon>
        <taxon>Alphaproteobacteria</taxon>
        <taxon>Kordiimonadales</taxon>
        <taxon>Kordiimonadaceae</taxon>
        <taxon>Kordiimonas</taxon>
    </lineage>
</organism>
<name>A0ABV8U9X3_9PROT</name>
<dbReference type="SUPFAM" id="SSF54637">
    <property type="entry name" value="Thioesterase/thiol ester dehydrase-isomerase"/>
    <property type="match status" value="1"/>
</dbReference>
<dbReference type="RefSeq" id="WP_068145214.1">
    <property type="nucleotide sequence ID" value="NZ_JBHSCR010000003.1"/>
</dbReference>
<accession>A0ABV8U9X3</accession>
<dbReference type="Proteomes" id="UP001595776">
    <property type="component" value="Unassembled WGS sequence"/>
</dbReference>
<comment type="caution">
    <text evidence="2">The sequence shown here is derived from an EMBL/GenBank/DDBJ whole genome shotgun (WGS) entry which is preliminary data.</text>
</comment>
<dbReference type="CDD" id="cd03454">
    <property type="entry name" value="YdeM"/>
    <property type="match status" value="1"/>
</dbReference>
<sequence length="149" mass="16641">MFKIFYEDIDVGQKEAFGAYEVTREEVIDFASKYDPQPFHLDEEFAKQSVFGALCASGWHTCAMMMRMMVDHMMDKGFAGLGSPGIDGIEWKKPVFPGDVLSMEGEVTAKRESASRPNLGLVKSTYLIKNQKGEVVMTLKSNVMVAKRG</sequence>
<dbReference type="InterPro" id="IPR052342">
    <property type="entry name" value="MCH/BMMD"/>
</dbReference>
<dbReference type="Gene3D" id="3.10.129.10">
    <property type="entry name" value="Hotdog Thioesterase"/>
    <property type="match status" value="1"/>
</dbReference>
<proteinExistence type="predicted"/>
<evidence type="ECO:0000313" key="2">
    <source>
        <dbReference type="EMBL" id="MFC4347606.1"/>
    </source>
</evidence>
<gene>
    <name evidence="2" type="ORF">ACFO5Q_07080</name>
</gene>
<evidence type="ECO:0000313" key="3">
    <source>
        <dbReference type="Proteomes" id="UP001595776"/>
    </source>
</evidence>
<keyword evidence="3" id="KW-1185">Reference proteome</keyword>
<dbReference type="EMBL" id="JBHSCR010000003">
    <property type="protein sequence ID" value="MFC4347606.1"/>
    <property type="molecule type" value="Genomic_DNA"/>
</dbReference>
<dbReference type="PANTHER" id="PTHR43664">
    <property type="entry name" value="MONOAMINE OXIDASE-RELATED"/>
    <property type="match status" value="1"/>
</dbReference>
<dbReference type="InterPro" id="IPR029069">
    <property type="entry name" value="HotDog_dom_sf"/>
</dbReference>
<dbReference type="InterPro" id="IPR002539">
    <property type="entry name" value="MaoC-like_dom"/>
</dbReference>
<dbReference type="PANTHER" id="PTHR43664:SF1">
    <property type="entry name" value="BETA-METHYLMALYL-COA DEHYDRATASE"/>
    <property type="match status" value="1"/>
</dbReference>
<evidence type="ECO:0000259" key="1">
    <source>
        <dbReference type="Pfam" id="PF01575"/>
    </source>
</evidence>
<dbReference type="Pfam" id="PF01575">
    <property type="entry name" value="MaoC_dehydratas"/>
    <property type="match status" value="1"/>
</dbReference>